<keyword evidence="2" id="KW-1185">Reference proteome</keyword>
<organism evidence="1 2">
    <name type="scientific">Hibiscus sabdariffa</name>
    <name type="common">roselle</name>
    <dbReference type="NCBI Taxonomy" id="183260"/>
    <lineage>
        <taxon>Eukaryota</taxon>
        <taxon>Viridiplantae</taxon>
        <taxon>Streptophyta</taxon>
        <taxon>Embryophyta</taxon>
        <taxon>Tracheophyta</taxon>
        <taxon>Spermatophyta</taxon>
        <taxon>Magnoliopsida</taxon>
        <taxon>eudicotyledons</taxon>
        <taxon>Gunneridae</taxon>
        <taxon>Pentapetalae</taxon>
        <taxon>rosids</taxon>
        <taxon>malvids</taxon>
        <taxon>Malvales</taxon>
        <taxon>Malvaceae</taxon>
        <taxon>Malvoideae</taxon>
        <taxon>Hibiscus</taxon>
    </lineage>
</organism>
<name>A0ABR2RIN3_9ROSI</name>
<evidence type="ECO:0000313" key="1">
    <source>
        <dbReference type="EMBL" id="KAK9012683.1"/>
    </source>
</evidence>
<reference evidence="1 2" key="1">
    <citation type="journal article" date="2024" name="G3 (Bethesda)">
        <title>Genome assembly of Hibiscus sabdariffa L. provides insights into metabolisms of medicinal natural products.</title>
        <authorList>
            <person name="Kim T."/>
        </authorList>
    </citation>
    <scope>NUCLEOTIDE SEQUENCE [LARGE SCALE GENOMIC DNA]</scope>
    <source>
        <strain evidence="1">TK-2024</strain>
        <tissue evidence="1">Old leaves</tissue>
    </source>
</reference>
<protein>
    <submittedName>
        <fullName evidence="1">Uncharacterized protein</fullName>
    </submittedName>
</protein>
<proteinExistence type="predicted"/>
<comment type="caution">
    <text evidence="1">The sequence shown here is derived from an EMBL/GenBank/DDBJ whole genome shotgun (WGS) entry which is preliminary data.</text>
</comment>
<sequence length="125" mass="14748">MLSQCWNPGLTVLENISNFQAVASRRNHDSFGHIGRRKYSLLAHIRGIERINESSTVPVLGALEEQLKHELDEVLQQEELLWFQRLRSEWLADGDHNTKYYHRITKAKKRRNMCTMIKLEEGQWC</sequence>
<gene>
    <name evidence="1" type="ORF">V6N11_040722</name>
</gene>
<dbReference type="EMBL" id="JBBPBN010000022">
    <property type="protein sequence ID" value="KAK9012683.1"/>
    <property type="molecule type" value="Genomic_DNA"/>
</dbReference>
<accession>A0ABR2RIN3</accession>
<dbReference type="Proteomes" id="UP001396334">
    <property type="component" value="Unassembled WGS sequence"/>
</dbReference>
<evidence type="ECO:0000313" key="2">
    <source>
        <dbReference type="Proteomes" id="UP001396334"/>
    </source>
</evidence>